<keyword evidence="2" id="KW-0560">Oxidoreductase</keyword>
<dbReference type="PANTHER" id="PTHR47706:SF9">
    <property type="entry name" value="NMRA-LIKE DOMAIN-CONTAINING PROTEIN-RELATED"/>
    <property type="match status" value="1"/>
</dbReference>
<dbReference type="Gene3D" id="3.40.50.720">
    <property type="entry name" value="NAD(P)-binding Rossmann-like Domain"/>
    <property type="match status" value="1"/>
</dbReference>
<dbReference type="CDD" id="cd05259">
    <property type="entry name" value="PCBER_SDR_a"/>
    <property type="match status" value="1"/>
</dbReference>
<reference evidence="4" key="1">
    <citation type="submission" date="2020-03" db="EMBL/GenBank/DDBJ databases">
        <title>Draft Genome Sequence of Cylindrodendrum hubeiense.</title>
        <authorList>
            <person name="Buettner E."/>
            <person name="Kellner H."/>
        </authorList>
    </citation>
    <scope>NUCLEOTIDE SEQUENCE</scope>
    <source>
        <strain evidence="4">IHI 201604</strain>
    </source>
</reference>
<evidence type="ECO:0000256" key="2">
    <source>
        <dbReference type="ARBA" id="ARBA00023002"/>
    </source>
</evidence>
<dbReference type="Proteomes" id="UP000722485">
    <property type="component" value="Unassembled WGS sequence"/>
</dbReference>
<evidence type="ECO:0000313" key="5">
    <source>
        <dbReference type="Proteomes" id="UP000722485"/>
    </source>
</evidence>
<dbReference type="EMBL" id="JAANBB010000048">
    <property type="protein sequence ID" value="KAF7553248.1"/>
    <property type="molecule type" value="Genomic_DNA"/>
</dbReference>
<keyword evidence="1" id="KW-0521">NADP</keyword>
<dbReference type="InterPro" id="IPR008030">
    <property type="entry name" value="NmrA-like"/>
</dbReference>
<evidence type="ECO:0000259" key="3">
    <source>
        <dbReference type="Pfam" id="PF05368"/>
    </source>
</evidence>
<protein>
    <recommendedName>
        <fullName evidence="3">NmrA-like domain-containing protein</fullName>
    </recommendedName>
</protein>
<dbReference type="InterPro" id="IPR036291">
    <property type="entry name" value="NAD(P)-bd_dom_sf"/>
</dbReference>
<dbReference type="InterPro" id="IPR045312">
    <property type="entry name" value="PCBER-like"/>
</dbReference>
<dbReference type="Pfam" id="PF05368">
    <property type="entry name" value="NmrA"/>
    <property type="match status" value="1"/>
</dbReference>
<dbReference type="InterPro" id="IPR051609">
    <property type="entry name" value="NmrA/Isoflavone_reductase-like"/>
</dbReference>
<evidence type="ECO:0000256" key="1">
    <source>
        <dbReference type="ARBA" id="ARBA00022857"/>
    </source>
</evidence>
<dbReference type="OrthoDB" id="9984533at2759"/>
<sequence length="303" mass="32136">MAAALRNVLLLGGAGTVGPSIIKALLAKGTFKVSVLSRPDSRSTFPPDVARLTSDFTASSLAKAFTGQDAIVDLLAQSSLDDRKKFIDTAAEAGAKRFILSEYSGNMENKANVSILPLFAERVAVREYAKEKSDANPKFSFTALSNVPFYDWTIKNGFIGFNLETLTATIYGDGDQPSSMTTLSSVGQAIAGILSKPAETANKGLFVASFTPTQNEILATLEEITEKKWAINKISITDAISQGFQALGNGDMSGFIGVLMGSTYGPENGNNFPENGGVSNKLLGLPKEDLKMVTKAVVEGKDV</sequence>
<name>A0A9P5HA47_9HYPO</name>
<organism evidence="4 5">
    <name type="scientific">Cylindrodendrum hubeiense</name>
    <dbReference type="NCBI Taxonomy" id="595255"/>
    <lineage>
        <taxon>Eukaryota</taxon>
        <taxon>Fungi</taxon>
        <taxon>Dikarya</taxon>
        <taxon>Ascomycota</taxon>
        <taxon>Pezizomycotina</taxon>
        <taxon>Sordariomycetes</taxon>
        <taxon>Hypocreomycetidae</taxon>
        <taxon>Hypocreales</taxon>
        <taxon>Nectriaceae</taxon>
        <taxon>Cylindrodendrum</taxon>
    </lineage>
</organism>
<dbReference type="PANTHER" id="PTHR47706">
    <property type="entry name" value="NMRA-LIKE FAMILY PROTEIN"/>
    <property type="match status" value="1"/>
</dbReference>
<proteinExistence type="predicted"/>
<dbReference type="AlphaFoldDB" id="A0A9P5HA47"/>
<feature type="domain" description="NmrA-like" evidence="3">
    <location>
        <begin position="7"/>
        <end position="235"/>
    </location>
</feature>
<keyword evidence="5" id="KW-1185">Reference proteome</keyword>
<dbReference type="GO" id="GO:0016491">
    <property type="term" value="F:oxidoreductase activity"/>
    <property type="evidence" value="ECO:0007669"/>
    <property type="project" value="UniProtKB-KW"/>
</dbReference>
<comment type="caution">
    <text evidence="4">The sequence shown here is derived from an EMBL/GenBank/DDBJ whole genome shotgun (WGS) entry which is preliminary data.</text>
</comment>
<evidence type="ECO:0000313" key="4">
    <source>
        <dbReference type="EMBL" id="KAF7553248.1"/>
    </source>
</evidence>
<dbReference type="SUPFAM" id="SSF51735">
    <property type="entry name" value="NAD(P)-binding Rossmann-fold domains"/>
    <property type="match status" value="1"/>
</dbReference>
<gene>
    <name evidence="4" type="ORF">G7Z17_g3750</name>
</gene>
<accession>A0A9P5HA47</accession>